<feature type="domain" description="Thioredoxin" evidence="2">
    <location>
        <begin position="24"/>
        <end position="170"/>
    </location>
</feature>
<reference evidence="3 4" key="1">
    <citation type="submission" date="2017-10" db="EMBL/GenBank/DDBJ databases">
        <title>The draft genome sequence of Lewinella nigricans NBRC 102662.</title>
        <authorList>
            <person name="Wang K."/>
        </authorList>
    </citation>
    <scope>NUCLEOTIDE SEQUENCE [LARGE SCALE GENOMIC DNA]</scope>
    <source>
        <strain evidence="3 4">NBRC 102662</strain>
    </source>
</reference>
<dbReference type="RefSeq" id="WP_099151795.1">
    <property type="nucleotide sequence ID" value="NZ_PDUD01000024.1"/>
</dbReference>
<organism evidence="3 4">
    <name type="scientific">Flavilitoribacter nigricans (strain ATCC 23147 / DSM 23189 / NBRC 102662 / NCIMB 1420 / SS-2)</name>
    <name type="common">Lewinella nigricans</name>
    <dbReference type="NCBI Taxonomy" id="1122177"/>
    <lineage>
        <taxon>Bacteria</taxon>
        <taxon>Pseudomonadati</taxon>
        <taxon>Bacteroidota</taxon>
        <taxon>Saprospiria</taxon>
        <taxon>Saprospirales</taxon>
        <taxon>Lewinellaceae</taxon>
        <taxon>Flavilitoribacter</taxon>
    </lineage>
</organism>
<evidence type="ECO:0000256" key="1">
    <source>
        <dbReference type="SAM" id="SignalP"/>
    </source>
</evidence>
<accession>A0A2D0N8L8</accession>
<feature type="chain" id="PRO_5011976997" description="Thioredoxin domain-containing protein" evidence="1">
    <location>
        <begin position="20"/>
        <end position="171"/>
    </location>
</feature>
<dbReference type="AlphaFoldDB" id="A0A2D0N8L8"/>
<dbReference type="Proteomes" id="UP000223913">
    <property type="component" value="Unassembled WGS sequence"/>
</dbReference>
<evidence type="ECO:0000313" key="3">
    <source>
        <dbReference type="EMBL" id="PHN04736.1"/>
    </source>
</evidence>
<dbReference type="EMBL" id="PDUD01000024">
    <property type="protein sequence ID" value="PHN04736.1"/>
    <property type="molecule type" value="Genomic_DNA"/>
</dbReference>
<protein>
    <recommendedName>
        <fullName evidence="2">Thioredoxin domain-containing protein</fullName>
    </recommendedName>
</protein>
<gene>
    <name evidence="3" type="ORF">CRP01_19670</name>
</gene>
<comment type="caution">
    <text evidence="3">The sequence shown here is derived from an EMBL/GenBank/DDBJ whole genome shotgun (WGS) entry which is preliminary data.</text>
</comment>
<dbReference type="PROSITE" id="PS51352">
    <property type="entry name" value="THIOREDOXIN_2"/>
    <property type="match status" value="1"/>
</dbReference>
<dbReference type="GO" id="GO:0016209">
    <property type="term" value="F:antioxidant activity"/>
    <property type="evidence" value="ECO:0007669"/>
    <property type="project" value="InterPro"/>
</dbReference>
<dbReference type="InterPro" id="IPR013766">
    <property type="entry name" value="Thioredoxin_domain"/>
</dbReference>
<keyword evidence="1" id="KW-0732">Signal</keyword>
<dbReference type="InterPro" id="IPR000866">
    <property type="entry name" value="AhpC/TSA"/>
</dbReference>
<dbReference type="CDD" id="cd02966">
    <property type="entry name" value="TlpA_like_family"/>
    <property type="match status" value="1"/>
</dbReference>
<name>A0A2D0N8L8_FLAN2</name>
<feature type="signal peptide" evidence="1">
    <location>
        <begin position="1"/>
        <end position="19"/>
    </location>
</feature>
<dbReference type="Gene3D" id="3.40.30.10">
    <property type="entry name" value="Glutaredoxin"/>
    <property type="match status" value="1"/>
</dbReference>
<dbReference type="GO" id="GO:0016491">
    <property type="term" value="F:oxidoreductase activity"/>
    <property type="evidence" value="ECO:0007669"/>
    <property type="project" value="InterPro"/>
</dbReference>
<proteinExistence type="predicted"/>
<evidence type="ECO:0000313" key="4">
    <source>
        <dbReference type="Proteomes" id="UP000223913"/>
    </source>
</evidence>
<dbReference type="PANTHER" id="PTHR42852">
    <property type="entry name" value="THIOL:DISULFIDE INTERCHANGE PROTEIN DSBE"/>
    <property type="match status" value="1"/>
</dbReference>
<sequence length="171" mass="19543">MKKNALLFGALLFVFPMLGQVAKLQVGDPLGLTEIQTRQGTPYSLDDVKDKVIVMNFWMIGCKGCLLEQPYLNELAGKYRDREDIVFWSVTPNQWKDMSDYLRKHPITWEIKDGVDFSGISGDKTFEIKCMPTTLVIDKQRNIRYFKCDLLMSDEEGGNDFMALLDSALAE</sequence>
<dbReference type="SUPFAM" id="SSF52833">
    <property type="entry name" value="Thioredoxin-like"/>
    <property type="match status" value="1"/>
</dbReference>
<dbReference type="PANTHER" id="PTHR42852:SF13">
    <property type="entry name" value="PROTEIN DIPZ"/>
    <property type="match status" value="1"/>
</dbReference>
<evidence type="ECO:0000259" key="2">
    <source>
        <dbReference type="PROSITE" id="PS51352"/>
    </source>
</evidence>
<dbReference type="InterPro" id="IPR050553">
    <property type="entry name" value="Thioredoxin_ResA/DsbE_sf"/>
</dbReference>
<dbReference type="InterPro" id="IPR036249">
    <property type="entry name" value="Thioredoxin-like_sf"/>
</dbReference>
<dbReference type="OrthoDB" id="6399635at2"/>
<dbReference type="Pfam" id="PF00578">
    <property type="entry name" value="AhpC-TSA"/>
    <property type="match status" value="1"/>
</dbReference>
<keyword evidence="4" id="KW-1185">Reference proteome</keyword>